<dbReference type="EMBL" id="ADMC01000025">
    <property type="protein sequence ID" value="EHP46486.1"/>
    <property type="molecule type" value="Genomic_DNA"/>
</dbReference>
<dbReference type="eggNOG" id="COG4735">
    <property type="taxonomic scope" value="Bacteria"/>
</dbReference>
<feature type="transmembrane region" description="Helical" evidence="2">
    <location>
        <begin position="332"/>
        <end position="353"/>
    </location>
</feature>
<evidence type="ECO:0000256" key="1">
    <source>
        <dbReference type="SAM" id="Coils"/>
    </source>
</evidence>
<protein>
    <recommendedName>
        <fullName evidence="3">DUF6377 domain-containing protein</fullName>
    </recommendedName>
</protein>
<keyword evidence="2" id="KW-1133">Transmembrane helix</keyword>
<name>H1DI74_9BACT</name>
<feature type="domain" description="DUF6377" evidence="3">
    <location>
        <begin position="260"/>
        <end position="521"/>
    </location>
</feature>
<keyword evidence="2" id="KW-0472">Membrane</keyword>
<dbReference type="STRING" id="742817.HMPREF9449_02103"/>
<dbReference type="HOGENOM" id="CLU_037195_0_0_10"/>
<reference evidence="4 5" key="1">
    <citation type="submission" date="2012-01" db="EMBL/GenBank/DDBJ databases">
        <title>The Genome Sequence of Odoribacter laneus YIT 12061.</title>
        <authorList>
            <consortium name="The Broad Institute Genome Sequencing Platform"/>
            <person name="Earl A."/>
            <person name="Ward D."/>
            <person name="Feldgarden M."/>
            <person name="Gevers D."/>
            <person name="Morotomi M."/>
            <person name="Young S.K."/>
            <person name="Zeng Q."/>
            <person name="Gargeya S."/>
            <person name="Fitzgerald M."/>
            <person name="Haas B."/>
            <person name="Abouelleil A."/>
            <person name="Alvarado L."/>
            <person name="Arachchi H.M."/>
            <person name="Berlin A."/>
            <person name="Chapman S.B."/>
            <person name="Gearin G."/>
            <person name="Goldberg J."/>
            <person name="Griggs A."/>
            <person name="Gujja S."/>
            <person name="Hansen M."/>
            <person name="Heiman D."/>
            <person name="Howarth C."/>
            <person name="Larimer J."/>
            <person name="Lui A."/>
            <person name="MacDonald P.J.P."/>
            <person name="McCowen C."/>
            <person name="Montmayeur A."/>
            <person name="Murphy C."/>
            <person name="Neiman D."/>
            <person name="Pearson M."/>
            <person name="Priest M."/>
            <person name="Roberts A."/>
            <person name="Saif S."/>
            <person name="Shea T."/>
            <person name="Sisk P."/>
            <person name="Stolte C."/>
            <person name="Sykes S."/>
            <person name="Wortman J."/>
            <person name="Nusbaum C."/>
            <person name="Birren B."/>
        </authorList>
    </citation>
    <scope>NUCLEOTIDE SEQUENCE [LARGE SCALE GENOMIC DNA]</scope>
    <source>
        <strain evidence="4 5">YIT 12061</strain>
    </source>
</reference>
<organism evidence="4 5">
    <name type="scientific">Odoribacter laneus YIT 12061</name>
    <dbReference type="NCBI Taxonomy" id="742817"/>
    <lineage>
        <taxon>Bacteria</taxon>
        <taxon>Pseudomonadati</taxon>
        <taxon>Bacteroidota</taxon>
        <taxon>Bacteroidia</taxon>
        <taxon>Bacteroidales</taxon>
        <taxon>Odoribacteraceae</taxon>
        <taxon>Odoribacter</taxon>
    </lineage>
</organism>
<evidence type="ECO:0000313" key="5">
    <source>
        <dbReference type="Proteomes" id="UP000004892"/>
    </source>
</evidence>
<dbReference type="Proteomes" id="UP000004892">
    <property type="component" value="Unassembled WGS sequence"/>
</dbReference>
<evidence type="ECO:0000259" key="3">
    <source>
        <dbReference type="Pfam" id="PF19904"/>
    </source>
</evidence>
<keyword evidence="5" id="KW-1185">Reference proteome</keyword>
<evidence type="ECO:0000313" key="4">
    <source>
        <dbReference type="EMBL" id="EHP46486.1"/>
    </source>
</evidence>
<gene>
    <name evidence="4" type="ORF">HMPREF9449_02103</name>
</gene>
<feature type="coiled-coil region" evidence="1">
    <location>
        <begin position="353"/>
        <end position="387"/>
    </location>
</feature>
<comment type="caution">
    <text evidence="4">The sequence shown here is derived from an EMBL/GenBank/DDBJ whole genome shotgun (WGS) entry which is preliminary data.</text>
</comment>
<proteinExistence type="predicted"/>
<evidence type="ECO:0000256" key="2">
    <source>
        <dbReference type="SAM" id="Phobius"/>
    </source>
</evidence>
<dbReference type="PATRIC" id="fig|742817.3.peg.2246"/>
<keyword evidence="2" id="KW-0812">Transmembrane</keyword>
<dbReference type="Pfam" id="PF19904">
    <property type="entry name" value="DUF6377"/>
    <property type="match status" value="1"/>
</dbReference>
<sequence>MEKSKRMKLYLWVSLLLPLLLFGKSGGKENGLKELDKIVKYPEEYIQRKEQRIAEGKLKRQQAQTDEQRMEADAYLANEYKIYTADSALYYAREQLQLAEKSGKREIIEKSRMLLAEVRIITGMYWESLDLLANIDQRELSEEMLESYYHLYQTLYGAMRDYAIGEELQQEYEQKVALYQDSLLSLASRKSDGRVMIKANQWVHQGEYRKALNLLLPYYETLNPDSREMGYTAYAVANVYRQMGEQEKEKEYLIISALSDLKCGVKEYISLRELAALLYEEGDIARAYAYMKRAMEDAAFCNARLRTIEVSQVLPIINEAYRLQRERQQRQMFIYLLCISVLALFLILLALYLRRQMKKLALAKKEVGKANEQLKLLNGELQLLNVRLSDSNTRLQLTNKSLAEVNYIKEAYIGRFLDLCSTYIGKLDTYRRSLNKKAMNGQTEELFRDLKSTQFVEEELEEFYTNFDTAFLQLFPDFVKEFNALLAEGEEIILKPGELLNTELRIFALIRLGITDSNKIAQFLRYSLKTIYNYRTKMRNKARGAREDFEQEVMRIGTF</sequence>
<dbReference type="InterPro" id="IPR045957">
    <property type="entry name" value="DUF6377"/>
</dbReference>
<accession>H1DI74</accession>
<keyword evidence="1" id="KW-0175">Coiled coil</keyword>
<dbReference type="AlphaFoldDB" id="H1DI74"/>